<dbReference type="GO" id="GO:0000398">
    <property type="term" value="P:mRNA splicing, via spliceosome"/>
    <property type="evidence" value="ECO:0007669"/>
    <property type="project" value="TreeGrafter"/>
</dbReference>
<proteinExistence type="predicted"/>
<dbReference type="GO" id="GO:0071004">
    <property type="term" value="C:U2-type prespliceosome"/>
    <property type="evidence" value="ECO:0007669"/>
    <property type="project" value="TreeGrafter"/>
</dbReference>
<dbReference type="Pfam" id="PF12220">
    <property type="entry name" value="U1snRNP70_N"/>
    <property type="match status" value="1"/>
</dbReference>
<keyword evidence="2 5" id="KW-0694">RNA-binding</keyword>
<evidence type="ECO:0000256" key="2">
    <source>
        <dbReference type="ARBA" id="ARBA00022884"/>
    </source>
</evidence>
<organism evidence="8 9">
    <name type="scientific">Malassezia nana</name>
    <dbReference type="NCBI Taxonomy" id="180528"/>
    <lineage>
        <taxon>Eukaryota</taxon>
        <taxon>Fungi</taxon>
        <taxon>Dikarya</taxon>
        <taxon>Basidiomycota</taxon>
        <taxon>Ustilaginomycotina</taxon>
        <taxon>Malasseziomycetes</taxon>
        <taxon>Malasseziales</taxon>
        <taxon>Malasseziaceae</taxon>
        <taxon>Malassezia</taxon>
    </lineage>
</organism>
<keyword evidence="9" id="KW-1185">Reference proteome</keyword>
<dbReference type="AlphaFoldDB" id="A0AAF0EFR5"/>
<name>A0AAF0EFR5_9BASI</name>
<dbReference type="SMART" id="SM00360">
    <property type="entry name" value="RRM"/>
    <property type="match status" value="1"/>
</dbReference>
<evidence type="ECO:0000256" key="5">
    <source>
        <dbReference type="PROSITE-ProRule" id="PRU00176"/>
    </source>
</evidence>
<protein>
    <recommendedName>
        <fullName evidence="7">RRM domain-containing protein</fullName>
    </recommendedName>
</protein>
<keyword evidence="3" id="KW-0539">Nucleus</keyword>
<feature type="compositionally biased region" description="Gly residues" evidence="6">
    <location>
        <begin position="239"/>
        <end position="260"/>
    </location>
</feature>
<feature type="compositionally biased region" description="Basic and acidic residues" evidence="6">
    <location>
        <begin position="313"/>
        <end position="324"/>
    </location>
</feature>
<evidence type="ECO:0000313" key="8">
    <source>
        <dbReference type="EMBL" id="WFD25602.1"/>
    </source>
</evidence>
<dbReference type="GO" id="GO:0030619">
    <property type="term" value="F:U1 snRNA binding"/>
    <property type="evidence" value="ECO:0007669"/>
    <property type="project" value="TreeGrafter"/>
</dbReference>
<dbReference type="Pfam" id="PF00076">
    <property type="entry name" value="RRM_1"/>
    <property type="match status" value="1"/>
</dbReference>
<reference evidence="8" key="1">
    <citation type="submission" date="2023-03" db="EMBL/GenBank/DDBJ databases">
        <title>Mating type loci evolution in Malassezia.</title>
        <authorList>
            <person name="Coelho M.A."/>
        </authorList>
    </citation>
    <scope>NUCLEOTIDE SEQUENCE</scope>
    <source>
        <strain evidence="8">CBS 9557</strain>
    </source>
</reference>
<dbReference type="EMBL" id="CP119892">
    <property type="protein sequence ID" value="WFD25602.1"/>
    <property type="molecule type" value="Genomic_DNA"/>
</dbReference>
<accession>A0AAF0EFR5</accession>
<dbReference type="InterPro" id="IPR051183">
    <property type="entry name" value="U1_U11-U12_snRNP_70-35kDa"/>
</dbReference>
<dbReference type="PROSITE" id="PS50102">
    <property type="entry name" value="RRM"/>
    <property type="match status" value="1"/>
</dbReference>
<evidence type="ECO:0000259" key="7">
    <source>
        <dbReference type="PROSITE" id="PS50102"/>
    </source>
</evidence>
<dbReference type="InterPro" id="IPR022023">
    <property type="entry name" value="U1snRNP70_N"/>
</dbReference>
<dbReference type="FunFam" id="3.30.70.330:FF:000132">
    <property type="entry name" value="Small nuclear ribonucleoprotein U11/U12 subunit 35"/>
    <property type="match status" value="1"/>
</dbReference>
<dbReference type="GO" id="GO:0005685">
    <property type="term" value="C:U1 snRNP"/>
    <property type="evidence" value="ECO:0007669"/>
    <property type="project" value="TreeGrafter"/>
</dbReference>
<dbReference type="PANTHER" id="PTHR13952">
    <property type="entry name" value="U1 SMALL NUCLEAR RIBONUCLEOPROTEIN 70 KD"/>
    <property type="match status" value="1"/>
</dbReference>
<dbReference type="PANTHER" id="PTHR13952:SF5">
    <property type="entry name" value="U1 SMALL NUCLEAR RIBONUCLEOPROTEIN 70 KDA"/>
    <property type="match status" value="1"/>
</dbReference>
<keyword evidence="4" id="KW-0687">Ribonucleoprotein</keyword>
<feature type="domain" description="RRM" evidence="7">
    <location>
        <begin position="121"/>
        <end position="198"/>
    </location>
</feature>
<dbReference type="SUPFAM" id="SSF54928">
    <property type="entry name" value="RNA-binding domain, RBD"/>
    <property type="match status" value="1"/>
</dbReference>
<dbReference type="GO" id="GO:0003729">
    <property type="term" value="F:mRNA binding"/>
    <property type="evidence" value="ECO:0007669"/>
    <property type="project" value="TreeGrafter"/>
</dbReference>
<dbReference type="InterPro" id="IPR012677">
    <property type="entry name" value="Nucleotide-bd_a/b_plait_sf"/>
</dbReference>
<evidence type="ECO:0000256" key="6">
    <source>
        <dbReference type="SAM" id="MobiDB-lite"/>
    </source>
</evidence>
<evidence type="ECO:0000256" key="4">
    <source>
        <dbReference type="ARBA" id="ARBA00023274"/>
    </source>
</evidence>
<dbReference type="Gene3D" id="3.30.70.330">
    <property type="match status" value="1"/>
</dbReference>
<sequence length="324" mass="36421">MTHLLPPPLLRLFAPRPPLEYARPLPGDKDPNARPSPRTEAQIAQGKIHPLEGVAAFLERVRQDLSRHATDEDNEACTYAAVTQTEMRREERTKARAQTQQRMLENYHPKQDTHAAGDPFKTLFVARLPYSTTESDLAQEFERYGPIQNIRLVRDGQGRSRGYAFLLFERERDMRTAYSRAEGLRLDGRRVLVDVERGRTVRDWKPMRLGGGLGGQSRKPKQKVIADAYRGARGDRGGRMGGGRGGFRGGRGGGGGGFRGGFRDRERDRDHGYPPRDRRRPRDAGYRDRDGLSDYGAPGSGGLSYGGPSTYGRPDERSAKRLRY</sequence>
<feature type="region of interest" description="Disordered" evidence="6">
    <location>
        <begin position="20"/>
        <end position="45"/>
    </location>
</feature>
<feature type="compositionally biased region" description="Basic and acidic residues" evidence="6">
    <location>
        <begin position="261"/>
        <end position="292"/>
    </location>
</feature>
<gene>
    <name evidence="8" type="ORF">MNAN1_000565</name>
</gene>
<dbReference type="GO" id="GO:0071011">
    <property type="term" value="C:precatalytic spliceosome"/>
    <property type="evidence" value="ECO:0007669"/>
    <property type="project" value="TreeGrafter"/>
</dbReference>
<evidence type="ECO:0000256" key="3">
    <source>
        <dbReference type="ARBA" id="ARBA00023242"/>
    </source>
</evidence>
<evidence type="ECO:0000256" key="1">
    <source>
        <dbReference type="ARBA" id="ARBA00004123"/>
    </source>
</evidence>
<evidence type="ECO:0000313" key="9">
    <source>
        <dbReference type="Proteomes" id="UP001213623"/>
    </source>
</evidence>
<dbReference type="Proteomes" id="UP001213623">
    <property type="component" value="Chromosome 1"/>
</dbReference>
<comment type="subcellular location">
    <subcellularLocation>
        <location evidence="1">Nucleus</location>
    </subcellularLocation>
</comment>
<dbReference type="InterPro" id="IPR035979">
    <property type="entry name" value="RBD_domain_sf"/>
</dbReference>
<dbReference type="InterPro" id="IPR000504">
    <property type="entry name" value="RRM_dom"/>
</dbReference>
<feature type="region of interest" description="Disordered" evidence="6">
    <location>
        <begin position="228"/>
        <end position="324"/>
    </location>
</feature>